<reference evidence="1 2" key="1">
    <citation type="submission" date="2014-05" db="EMBL/GenBank/DDBJ databases">
        <title>Cellulosimicrobium funkei U11 genome.</title>
        <authorList>
            <person name="Hu C."/>
            <person name="Gong Y."/>
            <person name="Wan W."/>
            <person name="Jiang M."/>
        </authorList>
    </citation>
    <scope>NUCLEOTIDE SEQUENCE [LARGE SCALE GENOMIC DNA]</scope>
    <source>
        <strain evidence="1 2">U11</strain>
    </source>
</reference>
<dbReference type="RefSeq" id="WP_047233654.1">
    <property type="nucleotide sequence ID" value="NZ_JNBQ01000023.1"/>
</dbReference>
<dbReference type="Proteomes" id="UP000035265">
    <property type="component" value="Unassembled WGS sequence"/>
</dbReference>
<protein>
    <submittedName>
        <fullName evidence="1">Membrane protein</fullName>
    </submittedName>
</protein>
<evidence type="ECO:0000313" key="2">
    <source>
        <dbReference type="Proteomes" id="UP000035265"/>
    </source>
</evidence>
<comment type="caution">
    <text evidence="1">The sequence shown here is derived from an EMBL/GenBank/DDBJ whole genome shotgun (WGS) entry which is preliminary data.</text>
</comment>
<dbReference type="Pfam" id="PF14019">
    <property type="entry name" value="DUF4235"/>
    <property type="match status" value="1"/>
</dbReference>
<name>A0A0H2L179_9MICO</name>
<evidence type="ECO:0000313" key="1">
    <source>
        <dbReference type="EMBL" id="KLN33942.1"/>
    </source>
</evidence>
<proteinExistence type="predicted"/>
<dbReference type="PATRIC" id="fig|264251.5.peg.3040"/>
<keyword evidence="2" id="KW-1185">Reference proteome</keyword>
<dbReference type="STRING" id="264251.FB00_14920"/>
<dbReference type="InterPro" id="IPR025329">
    <property type="entry name" value="DUF4235"/>
</dbReference>
<organism evidence="1 2">
    <name type="scientific">Cellulosimicrobium funkei</name>
    <dbReference type="NCBI Taxonomy" id="264251"/>
    <lineage>
        <taxon>Bacteria</taxon>
        <taxon>Bacillati</taxon>
        <taxon>Actinomycetota</taxon>
        <taxon>Actinomycetes</taxon>
        <taxon>Micrococcales</taxon>
        <taxon>Promicromonosporaceae</taxon>
        <taxon>Cellulosimicrobium</taxon>
    </lineage>
</organism>
<gene>
    <name evidence="1" type="ORF">FB00_14920</name>
</gene>
<sequence>MSDDVTAGTHPPEKTGGKAAKILYRPVGLASSIVGGLVAGQVFKQVYKRVTPGHRSDAPKPLESEYSLREILVASLIQGAIFAAVKALIDRGGARAFERWTGEWPGD</sequence>
<dbReference type="AlphaFoldDB" id="A0A0H2L179"/>
<dbReference type="EMBL" id="JNBQ01000023">
    <property type="protein sequence ID" value="KLN33942.1"/>
    <property type="molecule type" value="Genomic_DNA"/>
</dbReference>
<accession>A0A0H2L179</accession>